<proteinExistence type="predicted"/>
<organism evidence="1 2">
    <name type="scientific">Halobacillus salinus</name>
    <dbReference type="NCBI Taxonomy" id="192814"/>
    <lineage>
        <taxon>Bacteria</taxon>
        <taxon>Bacillati</taxon>
        <taxon>Bacillota</taxon>
        <taxon>Bacilli</taxon>
        <taxon>Bacillales</taxon>
        <taxon>Bacillaceae</taxon>
        <taxon>Halobacillus</taxon>
    </lineage>
</organism>
<gene>
    <name evidence="1" type="ORF">E4663_15400</name>
</gene>
<reference evidence="1 2" key="1">
    <citation type="journal article" date="2003" name="Int. J. Syst. Evol. Microbiol.">
        <title>Halobacillus salinus sp. nov., isolated from a salt lake on the coast of the East Sea in Korea.</title>
        <authorList>
            <person name="Yoon J.H."/>
            <person name="Kang K.H."/>
            <person name="Park Y.H."/>
        </authorList>
    </citation>
    <scope>NUCLEOTIDE SEQUENCE [LARGE SCALE GENOMIC DNA]</scope>
    <source>
        <strain evidence="1 2">HSL-3</strain>
    </source>
</reference>
<dbReference type="OrthoDB" id="2969891at2"/>
<comment type="caution">
    <text evidence="1">The sequence shown here is derived from an EMBL/GenBank/DDBJ whole genome shotgun (WGS) entry which is preliminary data.</text>
</comment>
<dbReference type="EMBL" id="SRJC01000004">
    <property type="protein sequence ID" value="TGB02015.1"/>
    <property type="molecule type" value="Genomic_DNA"/>
</dbReference>
<dbReference type="AlphaFoldDB" id="A0A4Z0GW94"/>
<evidence type="ECO:0000313" key="1">
    <source>
        <dbReference type="EMBL" id="TGB02015.1"/>
    </source>
</evidence>
<name>A0A4Z0GW94_9BACI</name>
<dbReference type="STRING" id="192814.GCA_900166575_03865"/>
<accession>A0A4Z0GW94</accession>
<dbReference type="RefSeq" id="WP_079477282.1">
    <property type="nucleotide sequence ID" value="NZ_SRJC01000004.1"/>
</dbReference>
<protein>
    <submittedName>
        <fullName evidence="1">Uncharacterized protein</fullName>
    </submittedName>
</protein>
<dbReference type="Proteomes" id="UP000297982">
    <property type="component" value="Unassembled WGS sequence"/>
</dbReference>
<sequence>MEQTSWFDGRKESDPLYAELQKLDLQEVVYIDTFTIRKNEFDLYEIEDDQTHDCVSTLEKCYQYVTGRL</sequence>
<keyword evidence="2" id="KW-1185">Reference proteome</keyword>
<evidence type="ECO:0000313" key="2">
    <source>
        <dbReference type="Proteomes" id="UP000297982"/>
    </source>
</evidence>